<evidence type="ECO:0000256" key="4">
    <source>
        <dbReference type="ARBA" id="ARBA00022803"/>
    </source>
</evidence>
<dbReference type="Pfam" id="PF13424">
    <property type="entry name" value="TPR_12"/>
    <property type="match status" value="1"/>
</dbReference>
<dbReference type="GO" id="GO:0003677">
    <property type="term" value="F:DNA binding"/>
    <property type="evidence" value="ECO:0007669"/>
    <property type="project" value="InterPro"/>
</dbReference>
<name>H1DCZ2_9BACT</name>
<dbReference type="Pfam" id="PF13176">
    <property type="entry name" value="TPR_7"/>
    <property type="match status" value="1"/>
</dbReference>
<dbReference type="GO" id="GO:0005737">
    <property type="term" value="C:cytoplasm"/>
    <property type="evidence" value="ECO:0007669"/>
    <property type="project" value="UniProtKB-SubCell"/>
</dbReference>
<dbReference type="PATRIC" id="fig|742817.3.peg.206"/>
<sequence length="543" mass="63188">MLLLFLCFIVFSLPLAPVKEIKEDAQEKEVQVYIDRAYQSSYSDPVRAISFSNTAILKAELSGDRNLLCRALVALGRSYVNLGSFDMGFEAFYNALDKCPPENKQLQAQINVNIGHLYISVGDIKKAFQFIERATELFTALGDTAGIASCYNAEGLAYERIEEDEKAENSLKKALELNRQLNDRKNIAANLNNLGLLEGKPEERIKSLEEAIQLNKSLGANWSLAENYNNLGTQYFFLKEYKRALEELNSAFVLATNLSAKELLCDNYRYQTWVYRAMGNYKKAYESIERLYEMEKDLLSNKKIREMELNVADRRFKAQQQELNLKQKELKIKSLERDMLLVMAFSLALFFGLFLLIWRFRHRRKIQLTLATQKIEAQHQEMMKLRLEKTEEERRNVEMELEYSKKELTNFACYMQSKNELIEKIKVMIRESYKDAKPEIKTQLKTINAFITQYQNKEENIGPLMEEIERVNAEFIVRLTTRHPDLSKNEKQLASFLRIDFSTKEIALLVGSTPKTVNMARYRLRKKLGLETDEGLSEYMKKM</sequence>
<dbReference type="RefSeq" id="WP_009135353.1">
    <property type="nucleotide sequence ID" value="NZ_JH594596.1"/>
</dbReference>
<keyword evidence="8" id="KW-0812">Transmembrane</keyword>
<keyword evidence="11" id="KW-1185">Reference proteome</keyword>
<dbReference type="SMART" id="SM00421">
    <property type="entry name" value="HTH_LUXR"/>
    <property type="match status" value="1"/>
</dbReference>
<accession>H1DCZ2</accession>
<evidence type="ECO:0000256" key="7">
    <source>
        <dbReference type="SAM" id="Coils"/>
    </source>
</evidence>
<dbReference type="PANTHER" id="PTHR46630:SF1">
    <property type="entry name" value="TETRATRICOPEPTIDE REPEAT PROTEIN 29"/>
    <property type="match status" value="1"/>
</dbReference>
<dbReference type="STRING" id="742817.HMPREF9449_00199"/>
<dbReference type="InterPro" id="IPR019734">
    <property type="entry name" value="TPR_rpt"/>
</dbReference>
<dbReference type="PROSITE" id="PS50005">
    <property type="entry name" value="TPR"/>
    <property type="match status" value="4"/>
</dbReference>
<protein>
    <recommendedName>
        <fullName evidence="9">HTH luxR-type domain-containing protein</fullName>
    </recommendedName>
</protein>
<evidence type="ECO:0000256" key="6">
    <source>
        <dbReference type="PROSITE-ProRule" id="PRU00339"/>
    </source>
</evidence>
<feature type="repeat" description="TPR" evidence="6">
    <location>
        <begin position="225"/>
        <end position="258"/>
    </location>
</feature>
<dbReference type="InterPro" id="IPR036388">
    <property type="entry name" value="WH-like_DNA-bd_sf"/>
</dbReference>
<dbReference type="GeneID" id="98067862"/>
<evidence type="ECO:0000313" key="11">
    <source>
        <dbReference type="Proteomes" id="UP000004892"/>
    </source>
</evidence>
<feature type="repeat" description="TPR" evidence="6">
    <location>
        <begin position="108"/>
        <end position="141"/>
    </location>
</feature>
<comment type="similarity">
    <text evidence="5">Belongs to the Rap family.</text>
</comment>
<evidence type="ECO:0000256" key="8">
    <source>
        <dbReference type="SAM" id="Phobius"/>
    </source>
</evidence>
<dbReference type="SUPFAM" id="SSF46894">
    <property type="entry name" value="C-terminal effector domain of the bipartite response regulators"/>
    <property type="match status" value="1"/>
</dbReference>
<evidence type="ECO:0000313" key="10">
    <source>
        <dbReference type="EMBL" id="EHP51197.1"/>
    </source>
</evidence>
<feature type="transmembrane region" description="Helical" evidence="8">
    <location>
        <begin position="339"/>
        <end position="358"/>
    </location>
</feature>
<keyword evidence="8" id="KW-0472">Membrane</keyword>
<dbReference type="HOGENOM" id="CLU_037008_0_0_10"/>
<dbReference type="eggNOG" id="COG0457">
    <property type="taxonomic scope" value="Bacteria"/>
</dbReference>
<keyword evidence="7" id="KW-0175">Coiled coil</keyword>
<dbReference type="InterPro" id="IPR016032">
    <property type="entry name" value="Sig_transdc_resp-reg_C-effctor"/>
</dbReference>
<dbReference type="Proteomes" id="UP000004892">
    <property type="component" value="Unassembled WGS sequence"/>
</dbReference>
<evidence type="ECO:0000256" key="5">
    <source>
        <dbReference type="ARBA" id="ARBA00038253"/>
    </source>
</evidence>
<proteinExistence type="inferred from homology"/>
<dbReference type="GO" id="GO:0006355">
    <property type="term" value="P:regulation of DNA-templated transcription"/>
    <property type="evidence" value="ECO:0007669"/>
    <property type="project" value="InterPro"/>
</dbReference>
<comment type="subcellular location">
    <subcellularLocation>
        <location evidence="1">Cytoplasm</location>
    </subcellularLocation>
</comment>
<keyword evidence="4 6" id="KW-0802">TPR repeat</keyword>
<feature type="repeat" description="TPR" evidence="6">
    <location>
        <begin position="69"/>
        <end position="102"/>
    </location>
</feature>
<keyword evidence="8" id="KW-1133">Transmembrane helix</keyword>
<dbReference type="SMART" id="SM00028">
    <property type="entry name" value="TPR"/>
    <property type="match status" value="5"/>
</dbReference>
<dbReference type="eggNOG" id="COG2197">
    <property type="taxonomic scope" value="Bacteria"/>
</dbReference>
<dbReference type="SUPFAM" id="SSF48452">
    <property type="entry name" value="TPR-like"/>
    <property type="match status" value="2"/>
</dbReference>
<dbReference type="PANTHER" id="PTHR46630">
    <property type="entry name" value="TETRATRICOPEPTIDE REPEAT PROTEIN 29"/>
    <property type="match status" value="1"/>
</dbReference>
<reference evidence="10 11" key="1">
    <citation type="submission" date="2012-01" db="EMBL/GenBank/DDBJ databases">
        <title>The Genome Sequence of Odoribacter laneus YIT 12061.</title>
        <authorList>
            <consortium name="The Broad Institute Genome Sequencing Platform"/>
            <person name="Earl A."/>
            <person name="Ward D."/>
            <person name="Feldgarden M."/>
            <person name="Gevers D."/>
            <person name="Morotomi M."/>
            <person name="Young S.K."/>
            <person name="Zeng Q."/>
            <person name="Gargeya S."/>
            <person name="Fitzgerald M."/>
            <person name="Haas B."/>
            <person name="Abouelleil A."/>
            <person name="Alvarado L."/>
            <person name="Arachchi H.M."/>
            <person name="Berlin A."/>
            <person name="Chapman S.B."/>
            <person name="Gearin G."/>
            <person name="Goldberg J."/>
            <person name="Griggs A."/>
            <person name="Gujja S."/>
            <person name="Hansen M."/>
            <person name="Heiman D."/>
            <person name="Howarth C."/>
            <person name="Larimer J."/>
            <person name="Lui A."/>
            <person name="MacDonald P.J.P."/>
            <person name="McCowen C."/>
            <person name="Montmayeur A."/>
            <person name="Murphy C."/>
            <person name="Neiman D."/>
            <person name="Pearson M."/>
            <person name="Priest M."/>
            <person name="Roberts A."/>
            <person name="Saif S."/>
            <person name="Shea T."/>
            <person name="Sisk P."/>
            <person name="Stolte C."/>
            <person name="Sykes S."/>
            <person name="Wortman J."/>
            <person name="Nusbaum C."/>
            <person name="Birren B."/>
        </authorList>
    </citation>
    <scope>NUCLEOTIDE SEQUENCE [LARGE SCALE GENOMIC DNA]</scope>
    <source>
        <strain evidence="10 11">YIT 12061</strain>
    </source>
</reference>
<dbReference type="InterPro" id="IPR051476">
    <property type="entry name" value="Bac_ResReg_Asp_Phosphatase"/>
</dbReference>
<comment type="caution">
    <text evidence="10">The sequence shown here is derived from an EMBL/GenBank/DDBJ whole genome shotgun (WGS) entry which is preliminary data.</text>
</comment>
<keyword evidence="3" id="KW-0677">Repeat</keyword>
<evidence type="ECO:0000256" key="2">
    <source>
        <dbReference type="ARBA" id="ARBA00022490"/>
    </source>
</evidence>
<keyword evidence="2" id="KW-0963">Cytoplasm</keyword>
<dbReference type="InterPro" id="IPR011990">
    <property type="entry name" value="TPR-like_helical_dom_sf"/>
</dbReference>
<evidence type="ECO:0000256" key="1">
    <source>
        <dbReference type="ARBA" id="ARBA00004496"/>
    </source>
</evidence>
<feature type="coiled-coil region" evidence="7">
    <location>
        <begin position="368"/>
        <end position="407"/>
    </location>
</feature>
<organism evidence="10 11">
    <name type="scientific">Odoribacter laneus YIT 12061</name>
    <dbReference type="NCBI Taxonomy" id="742817"/>
    <lineage>
        <taxon>Bacteria</taxon>
        <taxon>Pseudomonadati</taxon>
        <taxon>Bacteroidota</taxon>
        <taxon>Bacteroidia</taxon>
        <taxon>Bacteroidales</taxon>
        <taxon>Odoribacteraceae</taxon>
        <taxon>Odoribacter</taxon>
    </lineage>
</organism>
<dbReference type="AlphaFoldDB" id="H1DCZ2"/>
<feature type="repeat" description="TPR" evidence="6">
    <location>
        <begin position="148"/>
        <end position="181"/>
    </location>
</feature>
<evidence type="ECO:0000259" key="9">
    <source>
        <dbReference type="SMART" id="SM00421"/>
    </source>
</evidence>
<evidence type="ECO:0000256" key="3">
    <source>
        <dbReference type="ARBA" id="ARBA00022737"/>
    </source>
</evidence>
<feature type="domain" description="HTH luxR-type" evidence="9">
    <location>
        <begin position="483"/>
        <end position="540"/>
    </location>
</feature>
<gene>
    <name evidence="10" type="ORF">HMPREF9449_00199</name>
</gene>
<dbReference type="InterPro" id="IPR000792">
    <property type="entry name" value="Tscrpt_reg_LuxR_C"/>
</dbReference>
<dbReference type="EMBL" id="ADMC01000001">
    <property type="protein sequence ID" value="EHP51197.1"/>
    <property type="molecule type" value="Genomic_DNA"/>
</dbReference>
<dbReference type="Gene3D" id="1.25.40.10">
    <property type="entry name" value="Tetratricopeptide repeat domain"/>
    <property type="match status" value="2"/>
</dbReference>
<feature type="coiled-coil region" evidence="7">
    <location>
        <begin position="309"/>
        <end position="338"/>
    </location>
</feature>
<dbReference type="Gene3D" id="1.10.10.10">
    <property type="entry name" value="Winged helix-like DNA-binding domain superfamily/Winged helix DNA-binding domain"/>
    <property type="match status" value="1"/>
</dbReference>